<protein>
    <submittedName>
        <fullName evidence="3">Sensor domain-containing protein</fullName>
    </submittedName>
</protein>
<evidence type="ECO:0000259" key="2">
    <source>
        <dbReference type="Pfam" id="PF13796"/>
    </source>
</evidence>
<keyword evidence="4" id="KW-1185">Reference proteome</keyword>
<feature type="transmembrane region" description="Helical" evidence="1">
    <location>
        <begin position="12"/>
        <end position="34"/>
    </location>
</feature>
<dbReference type="Pfam" id="PF13796">
    <property type="entry name" value="Sensor"/>
    <property type="match status" value="1"/>
</dbReference>
<organism evidence="3 4">
    <name type="scientific">Cohnella boryungensis</name>
    <dbReference type="NCBI Taxonomy" id="768479"/>
    <lineage>
        <taxon>Bacteria</taxon>
        <taxon>Bacillati</taxon>
        <taxon>Bacillota</taxon>
        <taxon>Bacilli</taxon>
        <taxon>Bacillales</taxon>
        <taxon>Paenibacillaceae</taxon>
        <taxon>Cohnella</taxon>
    </lineage>
</organism>
<dbReference type="InterPro" id="IPR025828">
    <property type="entry name" value="Put_sensor_dom"/>
</dbReference>
<accession>A0ABV8SEA0</accession>
<proteinExistence type="predicted"/>
<evidence type="ECO:0000313" key="4">
    <source>
        <dbReference type="Proteomes" id="UP001595755"/>
    </source>
</evidence>
<feature type="transmembrane region" description="Helical" evidence="1">
    <location>
        <begin position="40"/>
        <end position="61"/>
    </location>
</feature>
<sequence>MKPSRITQTVTAWKILIGSLPRGIVAFAIAIAGLSAGLPLAVFFVGLPVLAGMLIVNGKLLSLEGRLLAKWESSKNASFAERITLSDIRSDDRLKGWKGWLSVLGNIQHYRGLGYGIAQFPISILAFVLAVVIPAVGFGLLLSPIAYLVSINLFSFDLFQKDVAVAWLFPGWSSFQRSWFSAGLGAILLLFLPSLLRLLCGLYARWIYWISGTQERTKSGPA</sequence>
<dbReference type="EMBL" id="JBHSED010000034">
    <property type="protein sequence ID" value="MFC4304839.1"/>
    <property type="molecule type" value="Genomic_DNA"/>
</dbReference>
<evidence type="ECO:0000256" key="1">
    <source>
        <dbReference type="SAM" id="Phobius"/>
    </source>
</evidence>
<comment type="caution">
    <text evidence="3">The sequence shown here is derived from an EMBL/GenBank/DDBJ whole genome shotgun (WGS) entry which is preliminary data.</text>
</comment>
<dbReference type="Proteomes" id="UP001595755">
    <property type="component" value="Unassembled WGS sequence"/>
</dbReference>
<keyword evidence="1" id="KW-1133">Transmembrane helix</keyword>
<feature type="transmembrane region" description="Helical" evidence="1">
    <location>
        <begin position="124"/>
        <end position="149"/>
    </location>
</feature>
<keyword evidence="1" id="KW-0472">Membrane</keyword>
<gene>
    <name evidence="3" type="ORF">ACFO1S_15520</name>
</gene>
<evidence type="ECO:0000313" key="3">
    <source>
        <dbReference type="EMBL" id="MFC4304839.1"/>
    </source>
</evidence>
<name>A0ABV8SEA0_9BACL</name>
<feature type="domain" description="Putative sensor" evidence="2">
    <location>
        <begin position="16"/>
        <end position="205"/>
    </location>
</feature>
<dbReference type="RefSeq" id="WP_204604818.1">
    <property type="nucleotide sequence ID" value="NZ_JBHSED010000034.1"/>
</dbReference>
<keyword evidence="1" id="KW-0812">Transmembrane</keyword>
<feature type="transmembrane region" description="Helical" evidence="1">
    <location>
        <begin position="179"/>
        <end position="200"/>
    </location>
</feature>
<reference evidence="4" key="1">
    <citation type="journal article" date="2019" name="Int. J. Syst. Evol. Microbiol.">
        <title>The Global Catalogue of Microorganisms (GCM) 10K type strain sequencing project: providing services to taxonomists for standard genome sequencing and annotation.</title>
        <authorList>
            <consortium name="The Broad Institute Genomics Platform"/>
            <consortium name="The Broad Institute Genome Sequencing Center for Infectious Disease"/>
            <person name="Wu L."/>
            <person name="Ma J."/>
        </authorList>
    </citation>
    <scope>NUCLEOTIDE SEQUENCE [LARGE SCALE GENOMIC DNA]</scope>
    <source>
        <strain evidence="4">CGMCC 4.1641</strain>
    </source>
</reference>